<accession>A0A382SKQ1</accession>
<gene>
    <name evidence="1" type="ORF">METZ01_LOCUS363328</name>
</gene>
<organism evidence="1">
    <name type="scientific">marine metagenome</name>
    <dbReference type="NCBI Taxonomy" id="408172"/>
    <lineage>
        <taxon>unclassified sequences</taxon>
        <taxon>metagenomes</taxon>
        <taxon>ecological metagenomes</taxon>
    </lineage>
</organism>
<name>A0A382SKQ1_9ZZZZ</name>
<evidence type="ECO:0000313" key="1">
    <source>
        <dbReference type="EMBL" id="SVD10474.1"/>
    </source>
</evidence>
<dbReference type="AlphaFoldDB" id="A0A382SKQ1"/>
<dbReference type="EMBL" id="UINC01129821">
    <property type="protein sequence ID" value="SVD10474.1"/>
    <property type="molecule type" value="Genomic_DNA"/>
</dbReference>
<feature type="non-terminal residue" evidence="1">
    <location>
        <position position="1"/>
    </location>
</feature>
<evidence type="ECO:0008006" key="2">
    <source>
        <dbReference type="Google" id="ProtNLM"/>
    </source>
</evidence>
<reference evidence="1" key="1">
    <citation type="submission" date="2018-05" db="EMBL/GenBank/DDBJ databases">
        <authorList>
            <person name="Lanie J.A."/>
            <person name="Ng W.-L."/>
            <person name="Kazmierczak K.M."/>
            <person name="Andrzejewski T.M."/>
            <person name="Davidsen T.M."/>
            <person name="Wayne K.J."/>
            <person name="Tettelin H."/>
            <person name="Glass J.I."/>
            <person name="Rusch D."/>
            <person name="Podicherti R."/>
            <person name="Tsui H.-C.T."/>
            <person name="Winkler M.E."/>
        </authorList>
    </citation>
    <scope>NUCLEOTIDE SEQUENCE</scope>
</reference>
<protein>
    <recommendedName>
        <fullName evidence="2">Methyltransferase domain-containing protein</fullName>
    </recommendedName>
</protein>
<proteinExistence type="predicted"/>
<sequence>DIDQLRIKKANFVKSVFDVNNPKFDIIDIYSDEFKNLDKFDFCLCMGFVHRIPDPYSAIKAIGDKTDTILFEWKALKQGHHSDSIAKFSEKDIDNIDYYGTEYWILTYNALEAILKRNKFKFFYRVDDPRQRRAILVASKKNDELFDKQDQIIHRGRIITFLSHTKKYLITIIKILQGKINS</sequence>